<dbReference type="PANTHER" id="PTHR44757:SF4">
    <property type="entry name" value="DIGUANYLATE CYCLASE DGCE-RELATED"/>
    <property type="match status" value="1"/>
</dbReference>
<dbReference type="Gene3D" id="3.20.20.450">
    <property type="entry name" value="EAL domain"/>
    <property type="match status" value="1"/>
</dbReference>
<feature type="domain" description="PAS" evidence="2">
    <location>
        <begin position="407"/>
        <end position="455"/>
    </location>
</feature>
<dbReference type="InterPro" id="IPR001633">
    <property type="entry name" value="EAL_dom"/>
</dbReference>
<name>R9PG61_AGAAL</name>
<keyword evidence="1" id="KW-1133">Transmembrane helix</keyword>
<dbReference type="Pfam" id="PF00990">
    <property type="entry name" value="GGDEF"/>
    <property type="match status" value="1"/>
</dbReference>
<evidence type="ECO:0000259" key="2">
    <source>
        <dbReference type="PROSITE" id="PS50112"/>
    </source>
</evidence>
<evidence type="ECO:0000256" key="1">
    <source>
        <dbReference type="SAM" id="Phobius"/>
    </source>
</evidence>
<dbReference type="Gene3D" id="3.30.450.20">
    <property type="entry name" value="PAS domain"/>
    <property type="match status" value="2"/>
</dbReference>
<keyword evidence="1" id="KW-0472">Membrane</keyword>
<dbReference type="InterPro" id="IPR043128">
    <property type="entry name" value="Rev_trsase/Diguanyl_cyclase"/>
</dbReference>
<keyword evidence="1" id="KW-0812">Transmembrane</keyword>
<dbReference type="InterPro" id="IPR000160">
    <property type="entry name" value="GGDEF_dom"/>
</dbReference>
<dbReference type="STRING" id="1331007.AALB_0435"/>
<gene>
    <name evidence="5" type="ORF">AALB_0435</name>
</gene>
<evidence type="ECO:0000259" key="3">
    <source>
        <dbReference type="PROSITE" id="PS50883"/>
    </source>
</evidence>
<dbReference type="Gene3D" id="3.30.70.270">
    <property type="match status" value="1"/>
</dbReference>
<accession>R9PG61</accession>
<dbReference type="EMBL" id="BARX01000002">
    <property type="protein sequence ID" value="GAD00355.1"/>
    <property type="molecule type" value="Genomic_DNA"/>
</dbReference>
<dbReference type="InterPro" id="IPR013656">
    <property type="entry name" value="PAS_4"/>
</dbReference>
<dbReference type="Pfam" id="PF00563">
    <property type="entry name" value="EAL"/>
    <property type="match status" value="1"/>
</dbReference>
<dbReference type="SUPFAM" id="SSF55785">
    <property type="entry name" value="PYP-like sensor domain (PAS domain)"/>
    <property type="match status" value="2"/>
</dbReference>
<dbReference type="NCBIfam" id="TIGR00229">
    <property type="entry name" value="sensory_box"/>
    <property type="match status" value="1"/>
</dbReference>
<dbReference type="Pfam" id="PF08448">
    <property type="entry name" value="PAS_4"/>
    <property type="match status" value="1"/>
</dbReference>
<protein>
    <submittedName>
        <fullName evidence="5">Phosphodiesterase</fullName>
    </submittedName>
</protein>
<dbReference type="SMART" id="SM00091">
    <property type="entry name" value="PAS"/>
    <property type="match status" value="2"/>
</dbReference>
<evidence type="ECO:0000259" key="4">
    <source>
        <dbReference type="PROSITE" id="PS50887"/>
    </source>
</evidence>
<feature type="transmembrane region" description="Helical" evidence="1">
    <location>
        <begin position="376"/>
        <end position="394"/>
    </location>
</feature>
<dbReference type="SMART" id="SM00267">
    <property type="entry name" value="GGDEF"/>
    <property type="match status" value="1"/>
</dbReference>
<comment type="caution">
    <text evidence="5">The sequence shown here is derived from an EMBL/GenBank/DDBJ whole genome shotgun (WGS) entry which is preliminary data.</text>
</comment>
<dbReference type="NCBIfam" id="TIGR00254">
    <property type="entry name" value="GGDEF"/>
    <property type="match status" value="1"/>
</dbReference>
<dbReference type="CDD" id="cd01948">
    <property type="entry name" value="EAL"/>
    <property type="match status" value="1"/>
</dbReference>
<organism evidence="5 6">
    <name type="scientific">Agarivorans albus MKT 106</name>
    <dbReference type="NCBI Taxonomy" id="1331007"/>
    <lineage>
        <taxon>Bacteria</taxon>
        <taxon>Pseudomonadati</taxon>
        <taxon>Pseudomonadota</taxon>
        <taxon>Gammaproteobacteria</taxon>
        <taxon>Alteromonadales</taxon>
        <taxon>Alteromonadaceae</taxon>
        <taxon>Agarivorans</taxon>
    </lineage>
</organism>
<proteinExistence type="predicted"/>
<feature type="domain" description="EAL" evidence="3">
    <location>
        <begin position="831"/>
        <end position="1082"/>
    </location>
</feature>
<feature type="transmembrane region" description="Helical" evidence="1">
    <location>
        <begin position="41"/>
        <end position="58"/>
    </location>
</feature>
<dbReference type="SUPFAM" id="SSF55073">
    <property type="entry name" value="Nucleotide cyclase"/>
    <property type="match status" value="1"/>
</dbReference>
<evidence type="ECO:0000313" key="5">
    <source>
        <dbReference type="EMBL" id="GAD00355.1"/>
    </source>
</evidence>
<dbReference type="InterPro" id="IPR035919">
    <property type="entry name" value="EAL_sf"/>
</dbReference>
<evidence type="ECO:0000313" key="6">
    <source>
        <dbReference type="Proteomes" id="UP000014461"/>
    </source>
</evidence>
<dbReference type="InterPro" id="IPR035965">
    <property type="entry name" value="PAS-like_dom_sf"/>
</dbReference>
<dbReference type="InterPro" id="IPR000014">
    <property type="entry name" value="PAS"/>
</dbReference>
<keyword evidence="6" id="KW-1185">Reference proteome</keyword>
<sequence length="1082" mass="121560">MATPSDSVKVDKGLIIGDKCEGWPFIFVSNSLIRVYSLNQVIKPILLLVLLSLALLSLKAEARTARVLMLNSYPAGLQWDASFDRGLRQQVGNRSVWLFNHRIEPSPSQDPSYRLAQFDLLNEIILYYQFDLVVTVGEQALHTALALQDEAILQAPIVAAGADLSAYMGPRERRITGIHEQLPMRENLLLIRQLIPDLEAIYLLVDDSEASSEITKEFVQLAEQFAIPYTLWQDQDYEEVKAKTSLLSAKQAVLLGALQQSQIGNTQLTEQAVQSLSMVSRAPIYSLWQHAIGNGAVGGFVSLPQPLGQALGDTVLQVLQGTDVRDIAISARGPQTYLFDNKQLVRWKVSRGNLAENSHFLNQQAYKTLPQRYQGALLVGITLLLASLAIYGVWRALTRTQRELAEHEQNLQSVFTFTEQASALLDENGHVQLLNQALMELLGERANYIVGNSLLDSHVWQHQVPLKQQLRDAIAKSLAGEKVRFQAELNLENRNVLYDFALTPQSATNGIVEQVLLELRDLELIQLEHRQLKQSEQHYRLLFEQSPALLMLVNRLGVIVCCNQVAAKHLGMSKKQLELSQLRSLYAEQSQQVSLLEYLEGIGSNKVTRQIAYNNGDNKQLWFKESFVRMAEEDLFMLVCEDITATRSLAEELDFHANFDLLTGIYNRGFFERRLELLLNSSLSGEQQHALLFIDLAQFKVINDTFGHGSGDQALKQVAGVLEQMIPESAVVARLGSDEFAILLEDSSQQGSLDFANLVIDRLNDTHYVRDERMFSFGCSIGVTLFQQQQGSSQEVLAQADNACFTAKSLGRSRVYLYQMDDQMLLERQGQMEWVTRIQKALREERFLLYAQAIVPVKPSENDYLHYEVLLRMIDEEGRVVPPGAFLPAAENYNLADQIDRVVIQKTLQWLSENPGHLTRLNMCSMNLSGQSLGSAEFVAWLLQTLEDSALPMNKLCFETTETVAIANLDVATEFFNKVRKLGCKIALDDFGSGLSSFGYLKNLPIDYLKIDGIFIRDLENDHMDAAIVKSINQMSHVMGKKTIAEFVENEAINKVLADIGVDFAQGYHFGKPVPIEMLVLN</sequence>
<dbReference type="AlphaFoldDB" id="R9PG61"/>
<dbReference type="Proteomes" id="UP000014461">
    <property type="component" value="Unassembled WGS sequence"/>
</dbReference>
<dbReference type="SUPFAM" id="SSF141868">
    <property type="entry name" value="EAL domain-like"/>
    <property type="match status" value="1"/>
</dbReference>
<feature type="domain" description="GGDEF" evidence="4">
    <location>
        <begin position="687"/>
        <end position="820"/>
    </location>
</feature>
<dbReference type="SMART" id="SM00052">
    <property type="entry name" value="EAL"/>
    <property type="match status" value="1"/>
</dbReference>
<dbReference type="PANTHER" id="PTHR44757">
    <property type="entry name" value="DIGUANYLATE CYCLASE DGCP"/>
    <property type="match status" value="1"/>
</dbReference>
<dbReference type="Pfam" id="PF04392">
    <property type="entry name" value="ABC_sub_bind"/>
    <property type="match status" value="1"/>
</dbReference>
<dbReference type="InterPro" id="IPR052155">
    <property type="entry name" value="Biofilm_reg_signaling"/>
</dbReference>
<dbReference type="InterPro" id="IPR007487">
    <property type="entry name" value="ABC_transpt-TYRBP-like"/>
</dbReference>
<reference evidence="5" key="1">
    <citation type="journal article" date="2013" name="Genome Announc.">
        <title>Draft Genome Sequence of Agarivorans albus Strain MKT 106T, an Agarolytic Marine Bacterium.</title>
        <authorList>
            <person name="Yasuike M."/>
            <person name="Nakamura Y."/>
            <person name="Kai W."/>
            <person name="Fujiwara A."/>
            <person name="Fukui Y."/>
            <person name="Satomi M."/>
            <person name="Sano M."/>
        </authorList>
    </citation>
    <scope>NUCLEOTIDE SEQUENCE [LARGE SCALE GENOMIC DNA]</scope>
</reference>
<dbReference type="PROSITE" id="PS50112">
    <property type="entry name" value="PAS"/>
    <property type="match status" value="1"/>
</dbReference>
<dbReference type="PROSITE" id="PS50883">
    <property type="entry name" value="EAL"/>
    <property type="match status" value="1"/>
</dbReference>
<dbReference type="CDD" id="cd01949">
    <property type="entry name" value="GGDEF"/>
    <property type="match status" value="1"/>
</dbReference>
<dbReference type="InterPro" id="IPR029787">
    <property type="entry name" value="Nucleotide_cyclase"/>
</dbReference>
<dbReference type="Pfam" id="PF13426">
    <property type="entry name" value="PAS_9"/>
    <property type="match status" value="1"/>
</dbReference>
<dbReference type="PROSITE" id="PS50887">
    <property type="entry name" value="GGDEF"/>
    <property type="match status" value="1"/>
</dbReference>